<protein>
    <submittedName>
        <fullName evidence="11">Oar protein</fullName>
    </submittedName>
</protein>
<keyword evidence="5 7" id="KW-0472">Membrane</keyword>
<evidence type="ECO:0000313" key="11">
    <source>
        <dbReference type="EMBL" id="GLH72084.1"/>
    </source>
</evidence>
<keyword evidence="6 7" id="KW-0998">Cell outer membrane</keyword>
<dbReference type="InterPro" id="IPR008969">
    <property type="entry name" value="CarboxyPept-like_regulatory"/>
</dbReference>
<dbReference type="Pfam" id="PF07715">
    <property type="entry name" value="Plug"/>
    <property type="match status" value="1"/>
</dbReference>
<dbReference type="SUPFAM" id="SSF56935">
    <property type="entry name" value="Porins"/>
    <property type="match status" value="1"/>
</dbReference>
<dbReference type="Pfam" id="PF13620">
    <property type="entry name" value="CarboxypepD_reg"/>
    <property type="match status" value="1"/>
</dbReference>
<evidence type="ECO:0000256" key="3">
    <source>
        <dbReference type="ARBA" id="ARBA00022452"/>
    </source>
</evidence>
<evidence type="ECO:0000256" key="7">
    <source>
        <dbReference type="PROSITE-ProRule" id="PRU01360"/>
    </source>
</evidence>
<feature type="chain" id="PRO_5045397047" evidence="8">
    <location>
        <begin position="26"/>
        <end position="955"/>
    </location>
</feature>
<feature type="domain" description="TonB-dependent transporter Oar-like beta-barrel" evidence="10">
    <location>
        <begin position="324"/>
        <end position="552"/>
    </location>
</feature>
<proteinExistence type="inferred from homology"/>
<keyword evidence="3 7" id="KW-1134">Transmembrane beta strand</keyword>
<evidence type="ECO:0000259" key="9">
    <source>
        <dbReference type="Pfam" id="PF07715"/>
    </source>
</evidence>
<dbReference type="Gene3D" id="2.60.40.1120">
    <property type="entry name" value="Carboxypeptidase-like, regulatory domain"/>
    <property type="match status" value="1"/>
</dbReference>
<evidence type="ECO:0000256" key="4">
    <source>
        <dbReference type="ARBA" id="ARBA00022692"/>
    </source>
</evidence>
<dbReference type="InterPro" id="IPR057601">
    <property type="entry name" value="Oar-like_b-barrel"/>
</dbReference>
<comment type="caution">
    <text evidence="11">The sequence shown here is derived from an EMBL/GenBank/DDBJ whole genome shotgun (WGS) entry which is preliminary data.</text>
</comment>
<dbReference type="InterPro" id="IPR012910">
    <property type="entry name" value="Plug_dom"/>
</dbReference>
<feature type="domain" description="TonB-dependent receptor plug" evidence="9">
    <location>
        <begin position="133"/>
        <end position="225"/>
    </location>
</feature>
<dbReference type="Gene3D" id="2.40.170.20">
    <property type="entry name" value="TonB-dependent receptor, beta-barrel domain"/>
    <property type="match status" value="1"/>
</dbReference>
<dbReference type="InterPro" id="IPR037066">
    <property type="entry name" value="Plug_dom_sf"/>
</dbReference>
<name>A0ABQ5QB80_9BACT</name>
<gene>
    <name evidence="11" type="primary">oar_3</name>
    <name evidence="11" type="ORF">GETHLI_05860</name>
</gene>
<reference evidence="11 12" key="1">
    <citation type="journal article" date="2023" name="Antonie Van Leeuwenhoek">
        <title>Mesoterricola silvestris gen. nov., sp. nov., Mesoterricola sediminis sp. nov., Geothrix oryzae sp. nov., Geothrix edaphica sp. nov., Geothrix rubra sp. nov., and Geothrix limicola sp. nov., six novel members of Acidobacteriota isolated from soils.</title>
        <authorList>
            <person name="Itoh H."/>
            <person name="Sugisawa Y."/>
            <person name="Mise K."/>
            <person name="Xu Z."/>
            <person name="Kuniyasu M."/>
            <person name="Ushijima N."/>
            <person name="Kawano K."/>
            <person name="Kobayashi E."/>
            <person name="Shiratori Y."/>
            <person name="Masuda Y."/>
            <person name="Senoo K."/>
        </authorList>
    </citation>
    <scope>NUCLEOTIDE SEQUENCE [LARGE SCALE GENOMIC DNA]</scope>
    <source>
        <strain evidence="11 12">Red804</strain>
    </source>
</reference>
<evidence type="ECO:0000313" key="12">
    <source>
        <dbReference type="Proteomes" id="UP001165069"/>
    </source>
</evidence>
<keyword evidence="12" id="KW-1185">Reference proteome</keyword>
<dbReference type="PANTHER" id="PTHR30069:SF46">
    <property type="entry name" value="OAR PROTEIN"/>
    <property type="match status" value="1"/>
</dbReference>
<organism evidence="11 12">
    <name type="scientific">Geothrix limicola</name>
    <dbReference type="NCBI Taxonomy" id="2927978"/>
    <lineage>
        <taxon>Bacteria</taxon>
        <taxon>Pseudomonadati</taxon>
        <taxon>Acidobacteriota</taxon>
        <taxon>Holophagae</taxon>
        <taxon>Holophagales</taxon>
        <taxon>Holophagaceae</taxon>
        <taxon>Geothrix</taxon>
    </lineage>
</organism>
<dbReference type="InterPro" id="IPR036942">
    <property type="entry name" value="Beta-barrel_TonB_sf"/>
</dbReference>
<dbReference type="SUPFAM" id="SSF49464">
    <property type="entry name" value="Carboxypeptidase regulatory domain-like"/>
    <property type="match status" value="1"/>
</dbReference>
<evidence type="ECO:0000256" key="1">
    <source>
        <dbReference type="ARBA" id="ARBA00004571"/>
    </source>
</evidence>
<dbReference type="InterPro" id="IPR039426">
    <property type="entry name" value="TonB-dep_rcpt-like"/>
</dbReference>
<sequence>MRTTFGALSRVSVLIVMGAALPLLAQGVQTSDVSGLVVDDKGQPVTGARVVLTSPSLQGQRTYMTDATGRFSARLLPPGAYTFQISEAGHQTLTANQRLELGQRYSPRFALQPVGNAIVSVVGTLAQVDKQETSTSSNFRMEEVNNLPTGRSVENMMALAPGVVDSNTVNGYAQVRGAMSSNNRFMLDGQEVSDSLYGNRGISVIDDAIDEIQIITGAISAEYGDVDGGVINAVTKTGGNEFSGVFRSQMSNASWNAVKPFTTSASRALIPNKLNHTDSLSVGGYLIKDKLWFFLSGQQRNTSTFQTIDAGSSVDAGKGYAQGDDDKRLQAKFTYLVNQDHTLSFAYVTHREMVNNNDFLAGELAALEPQLSQDSSWSLNWSANWASNLSMEARIGEKKEALTGGGTIPGVTPVYDYNSGLGYLNGFFNNYDGGDHRDNQSADIKFTMLFEGAGSHQVVFGGNYLKGSHRAQNQQSPTNNIFNVAGWDPNGTLGGTPDGGVPYVYQTYQSSTATAYDNSLGFYINDKWSINDRLSLNLGLRWDRYHAYSEDTSASAGASGWSPRMGGKWDIFGDASWQVTASFSRYNAKPLSAIVNSVSNAGNPTEIDYAYTGPLNGATPGATAKPSDVTNPANWTQPYNYASPQTTRLAANLKAPHTNEYQVSLTHGYKVMGHDAYAKATIVRRDYKDLFDYRSGNDGTFTPPPALGLGDIFVKVWENSNQAKRTYKDLELESGIHMTSWDVSGNVVWSSLKGNYQGESSGVGPSGQGLAYFTSINGTPTYDISHFSPSGPLQGHIPLRIRATADYHFDWSWGKTTLGLIYRFDSGAHDSETRTVTATDVNANLTQISSLTQYRNDARGNIVYPAQAFTDFAVTQDFALFKVAEKSVAFFAKITVLNVFNHQQLRSWRNQWESPNGGNLYDPASWVPVSGNGLPHGSSNFGEARSVLAQAGFKF</sequence>
<evidence type="ECO:0000256" key="6">
    <source>
        <dbReference type="ARBA" id="ARBA00023237"/>
    </source>
</evidence>
<dbReference type="EMBL" id="BSDE01000001">
    <property type="protein sequence ID" value="GLH72084.1"/>
    <property type="molecule type" value="Genomic_DNA"/>
</dbReference>
<keyword evidence="4 7" id="KW-0812">Transmembrane</keyword>
<comment type="subcellular location">
    <subcellularLocation>
        <location evidence="1 7">Cell outer membrane</location>
        <topology evidence="1 7">Multi-pass membrane protein</topology>
    </subcellularLocation>
</comment>
<dbReference type="RefSeq" id="WP_285570080.1">
    <property type="nucleotide sequence ID" value="NZ_BSDE01000001.1"/>
</dbReference>
<evidence type="ECO:0000259" key="10">
    <source>
        <dbReference type="Pfam" id="PF25183"/>
    </source>
</evidence>
<feature type="signal peptide" evidence="8">
    <location>
        <begin position="1"/>
        <end position="25"/>
    </location>
</feature>
<evidence type="ECO:0000256" key="8">
    <source>
        <dbReference type="SAM" id="SignalP"/>
    </source>
</evidence>
<dbReference type="Gene3D" id="2.170.130.10">
    <property type="entry name" value="TonB-dependent receptor, plug domain"/>
    <property type="match status" value="1"/>
</dbReference>
<accession>A0ABQ5QB80</accession>
<comment type="similarity">
    <text evidence="7">Belongs to the TonB-dependent receptor family.</text>
</comment>
<evidence type="ECO:0000256" key="2">
    <source>
        <dbReference type="ARBA" id="ARBA00022448"/>
    </source>
</evidence>
<keyword evidence="8" id="KW-0732">Signal</keyword>
<dbReference type="Proteomes" id="UP001165069">
    <property type="component" value="Unassembled WGS sequence"/>
</dbReference>
<dbReference type="PROSITE" id="PS52016">
    <property type="entry name" value="TONB_DEPENDENT_REC_3"/>
    <property type="match status" value="1"/>
</dbReference>
<dbReference type="PANTHER" id="PTHR30069">
    <property type="entry name" value="TONB-DEPENDENT OUTER MEMBRANE RECEPTOR"/>
    <property type="match status" value="1"/>
</dbReference>
<keyword evidence="2 7" id="KW-0813">Transport</keyword>
<evidence type="ECO:0000256" key="5">
    <source>
        <dbReference type="ARBA" id="ARBA00023136"/>
    </source>
</evidence>
<dbReference type="Pfam" id="PF25183">
    <property type="entry name" value="OMP_b-brl_4"/>
    <property type="match status" value="1"/>
</dbReference>